<dbReference type="Gene3D" id="2.170.11.10">
    <property type="entry name" value="DNA Topoisomerase I, domain 2"/>
    <property type="match status" value="1"/>
</dbReference>
<evidence type="ECO:0000256" key="2">
    <source>
        <dbReference type="ARBA" id="ARBA00004123"/>
    </source>
</evidence>
<evidence type="ECO:0000256" key="7">
    <source>
        <dbReference type="ARBA" id="ARBA00023242"/>
    </source>
</evidence>
<dbReference type="GO" id="GO:0005694">
    <property type="term" value="C:chromosome"/>
    <property type="evidence" value="ECO:0007669"/>
    <property type="project" value="InterPro"/>
</dbReference>
<dbReference type="PANTHER" id="PTHR10290">
    <property type="entry name" value="DNA TOPOISOMERASE I"/>
    <property type="match status" value="1"/>
</dbReference>
<organism evidence="13 14">
    <name type="scientific">Chondrus crispus</name>
    <name type="common">Carrageen Irish moss</name>
    <name type="synonym">Polymorpha crispa</name>
    <dbReference type="NCBI Taxonomy" id="2769"/>
    <lineage>
        <taxon>Eukaryota</taxon>
        <taxon>Rhodophyta</taxon>
        <taxon>Florideophyceae</taxon>
        <taxon>Rhodymeniophycidae</taxon>
        <taxon>Gigartinales</taxon>
        <taxon>Gigartinaceae</taxon>
        <taxon>Chondrus</taxon>
    </lineage>
</organism>
<feature type="domain" description="DNA topoisomerase I eukaryotic-type" evidence="12">
    <location>
        <begin position="286"/>
        <end position="693"/>
    </location>
</feature>
<protein>
    <recommendedName>
        <fullName evidence="9">DNA topoisomerase I</fullName>
        <ecNumber evidence="9">5.6.2.1</ecNumber>
    </recommendedName>
    <alternativeName>
        <fullName evidence="9">DNA topoisomerase 1</fullName>
    </alternativeName>
</protein>
<evidence type="ECO:0000256" key="3">
    <source>
        <dbReference type="ARBA" id="ARBA00006645"/>
    </source>
</evidence>
<evidence type="ECO:0000256" key="9">
    <source>
        <dbReference type="RuleBase" id="RU365101"/>
    </source>
</evidence>
<comment type="subcellular location">
    <subcellularLocation>
        <location evidence="2">Nucleus</location>
    </subcellularLocation>
</comment>
<dbReference type="AlphaFoldDB" id="R7Q8D5"/>
<dbReference type="Proteomes" id="UP000012073">
    <property type="component" value="Unassembled WGS sequence"/>
</dbReference>
<feature type="coiled-coil region" evidence="10">
    <location>
        <begin position="640"/>
        <end position="667"/>
    </location>
</feature>
<evidence type="ECO:0000313" key="14">
    <source>
        <dbReference type="Proteomes" id="UP000012073"/>
    </source>
</evidence>
<evidence type="ECO:0000256" key="5">
    <source>
        <dbReference type="ARBA" id="ARBA00023125"/>
    </source>
</evidence>
<comment type="catalytic activity">
    <reaction evidence="1 8 9">
        <text>ATP-independent breakage of single-stranded DNA, followed by passage and rejoining.</text>
        <dbReference type="EC" id="5.6.2.1"/>
    </reaction>
</comment>
<dbReference type="Gene3D" id="3.90.15.10">
    <property type="entry name" value="Topoisomerase I, Chain A, domain 3"/>
    <property type="match status" value="1"/>
</dbReference>
<comment type="similarity">
    <text evidence="3 8 9">Belongs to the type IB topoisomerase family.</text>
</comment>
<dbReference type="Gene3D" id="1.10.132.10">
    <property type="match status" value="1"/>
</dbReference>
<keyword evidence="5 8" id="KW-0238">DNA-binding</keyword>
<dbReference type="SUPFAM" id="SSF56741">
    <property type="entry name" value="Eukaryotic DNA topoisomerase I, N-terminal DNA-binding fragment"/>
    <property type="match status" value="1"/>
</dbReference>
<dbReference type="CDD" id="cd00659">
    <property type="entry name" value="Topo_IB_C"/>
    <property type="match status" value="1"/>
</dbReference>
<dbReference type="InterPro" id="IPR036202">
    <property type="entry name" value="TopoI_DNA-bd_euk_N_sf"/>
</dbReference>
<name>R7Q8D5_CHOCR</name>
<dbReference type="CDD" id="cd00660">
    <property type="entry name" value="Topoisomer_IB_N"/>
    <property type="match status" value="1"/>
</dbReference>
<dbReference type="Pfam" id="PF02919">
    <property type="entry name" value="Topoisom_I_N"/>
    <property type="match status" value="1"/>
</dbReference>
<dbReference type="RefSeq" id="XP_005713564.1">
    <property type="nucleotide sequence ID" value="XM_005713507.1"/>
</dbReference>
<dbReference type="InterPro" id="IPR013500">
    <property type="entry name" value="TopoI_cat_euk"/>
</dbReference>
<dbReference type="Gene3D" id="1.10.10.41">
    <property type="entry name" value="Yeast DNA topoisomerase - domain 1"/>
    <property type="match status" value="1"/>
</dbReference>
<dbReference type="InterPro" id="IPR025834">
    <property type="entry name" value="TopoI_C_dom"/>
</dbReference>
<dbReference type="InterPro" id="IPR013030">
    <property type="entry name" value="DNA_topo_DNA_db_N_dom2"/>
</dbReference>
<dbReference type="InterPro" id="IPR018521">
    <property type="entry name" value="TopoIB_AS"/>
</dbReference>
<dbReference type="Pfam" id="PF14370">
    <property type="entry name" value="Topo_C_assoc"/>
    <property type="match status" value="1"/>
</dbReference>
<dbReference type="PROSITE" id="PS52038">
    <property type="entry name" value="TOPO_IB_2"/>
    <property type="match status" value="1"/>
</dbReference>
<evidence type="ECO:0000259" key="12">
    <source>
        <dbReference type="SMART" id="SM00435"/>
    </source>
</evidence>
<dbReference type="InterPro" id="IPR013034">
    <property type="entry name" value="DNA_topo_DNA_db_N_dom1"/>
</dbReference>
<sequence>MTTATKRARPIPAIESSDEDDELPLINRRVSKKPRVSLSSASASNSTSAQTKSRLKQRSSSDRVLADARRQRRQNGTTTVVRPNPAAAKGRRAKKEEAKLEPIPVEEKKPKREGQSSSSDQGKDNGGYRWWDEGEGERNSGIKWTTLLHNAVIFPPEYEPHGIPLLYNGKAVELSAESEEIATFYAAKLATDYVQKPTFQRNFFDDFRHSLRSTSAHRIIKKLELCDFSRIHAHLEKKKQEKKDIPAAEKKKLREEEAVRCKKYTVALVDGREEKVGNFRVEPPGLFLGRGEHPKMGKVKSRIYPEDITINVGHDAEIPPCPLEGHKWGKIIHKRDVTWLCFWKDTITGGSKYVWLAAGSAFKGMSDHAKFEKARRLSQYIEQIRRDYRQGWKAKGKEPKQRATAMYLIDKLALRVGNEKGEDEADTVGCCSLRVEHIKFVPPRTIELDFLGKDSIRYFNSVQVEKEVYENLKLFCRNKKPGEDIFHRLTVTGLNDYLKSLMDGLSAKVFRTYNASVTLDNLISNTPARSDLLEKIVFYNQQNKEVAILCNHQRALPKAHGSQMEKMDKKVVDTQQWLTELKRGRNKINKSKGSIDSVDLIQWMPEKPVFTEDMDDKERAAERKRAAAAPRVKTARVKKLPQIETAIKSVSERLAKLKADMQVKEDMKTVALGTSKINYLDPRITVAWCKKREVPIERIFAKTLLVKFAWAMETSEDFRF</sequence>
<feature type="active site" description="O-(3'-phospho-DNA)-tyrosine intermediate" evidence="8">
    <location>
        <position position="679"/>
    </location>
</feature>
<feature type="compositionally biased region" description="Basic and acidic residues" evidence="11">
    <location>
        <begin position="59"/>
        <end position="69"/>
    </location>
</feature>
<comment type="function">
    <text evidence="9">Releases the supercoiling and torsional tension of DNA introduced during the DNA replication and transcription by transiently cleaving and rejoining one strand of the DNA duplex. Introduces a single-strand break via transesterification at the specific target site 5'-[CT]CCTTp site in duplex DNA. The scissile phosphodiester is attacked by the catalytic tyrosine of the enzyme, resulting in the formation of a DNA-(3'-phosphotyrosyl)-enzyme intermediate and the expulsion of a 5'-OH DNA strand. The free DNA strand then undergoes passage around the unbroken strand thus removing DNA supercoils. Finally, in the religation step, the DNA 5'-OH attacks the covalent intermediate to expel the active-site tyrosine and restore the DNA phosphodiester backbone.</text>
</comment>
<dbReference type="InterPro" id="IPR014727">
    <property type="entry name" value="TopoI_cat_a/b-sub_euk"/>
</dbReference>
<reference evidence="14" key="1">
    <citation type="journal article" date="2013" name="Proc. Natl. Acad. Sci. U.S.A.">
        <title>Genome structure and metabolic features in the red seaweed Chondrus crispus shed light on evolution of the Archaeplastida.</title>
        <authorList>
            <person name="Collen J."/>
            <person name="Porcel B."/>
            <person name="Carre W."/>
            <person name="Ball S.G."/>
            <person name="Chaparro C."/>
            <person name="Tonon T."/>
            <person name="Barbeyron T."/>
            <person name="Michel G."/>
            <person name="Noel B."/>
            <person name="Valentin K."/>
            <person name="Elias M."/>
            <person name="Artiguenave F."/>
            <person name="Arun A."/>
            <person name="Aury J.M."/>
            <person name="Barbosa-Neto J.F."/>
            <person name="Bothwell J.H."/>
            <person name="Bouget F.Y."/>
            <person name="Brillet L."/>
            <person name="Cabello-Hurtado F."/>
            <person name="Capella-Gutierrez S."/>
            <person name="Charrier B."/>
            <person name="Cladiere L."/>
            <person name="Cock J.M."/>
            <person name="Coelho S.M."/>
            <person name="Colleoni C."/>
            <person name="Czjzek M."/>
            <person name="Da Silva C."/>
            <person name="Delage L."/>
            <person name="Denoeud F."/>
            <person name="Deschamps P."/>
            <person name="Dittami S.M."/>
            <person name="Gabaldon T."/>
            <person name="Gachon C.M."/>
            <person name="Groisillier A."/>
            <person name="Herve C."/>
            <person name="Jabbari K."/>
            <person name="Katinka M."/>
            <person name="Kloareg B."/>
            <person name="Kowalczyk N."/>
            <person name="Labadie K."/>
            <person name="Leblanc C."/>
            <person name="Lopez P.J."/>
            <person name="McLachlan D.H."/>
            <person name="Meslet-Cladiere L."/>
            <person name="Moustafa A."/>
            <person name="Nehr Z."/>
            <person name="Nyvall Collen P."/>
            <person name="Panaud O."/>
            <person name="Partensky F."/>
            <person name="Poulain J."/>
            <person name="Rensing S.A."/>
            <person name="Rousvoal S."/>
            <person name="Samson G."/>
            <person name="Symeonidi A."/>
            <person name="Weissenbach J."/>
            <person name="Zambounis A."/>
            <person name="Wincker P."/>
            <person name="Boyen C."/>
        </authorList>
    </citation>
    <scope>NUCLEOTIDE SEQUENCE [LARGE SCALE GENOMIC DNA]</scope>
    <source>
        <strain evidence="14">cv. Stackhouse</strain>
    </source>
</reference>
<dbReference type="InterPro" id="IPR014711">
    <property type="entry name" value="TopoI_cat_a-hlx-sub_euk"/>
</dbReference>
<dbReference type="Pfam" id="PF01028">
    <property type="entry name" value="Topoisom_I"/>
    <property type="match status" value="1"/>
</dbReference>
<dbReference type="InterPro" id="IPR051062">
    <property type="entry name" value="Topoisomerase_IB"/>
</dbReference>
<keyword evidence="14" id="KW-1185">Reference proteome</keyword>
<dbReference type="OMA" id="HRWKEVK"/>
<dbReference type="STRING" id="2769.R7Q8D5"/>
<dbReference type="GO" id="GO:0005730">
    <property type="term" value="C:nucleolus"/>
    <property type="evidence" value="ECO:0007669"/>
    <property type="project" value="TreeGrafter"/>
</dbReference>
<evidence type="ECO:0000313" key="13">
    <source>
        <dbReference type="EMBL" id="CDF33745.1"/>
    </source>
</evidence>
<dbReference type="EMBL" id="HG001656">
    <property type="protein sequence ID" value="CDF33745.1"/>
    <property type="molecule type" value="Genomic_DNA"/>
</dbReference>
<dbReference type="GO" id="GO:0006265">
    <property type="term" value="P:DNA topological change"/>
    <property type="evidence" value="ECO:0007669"/>
    <property type="project" value="UniProtKB-UniRule"/>
</dbReference>
<dbReference type="OrthoDB" id="47179at2759"/>
<dbReference type="Gramene" id="CDF33745">
    <property type="protein sequence ID" value="CDF33745"/>
    <property type="gene ID" value="CHC_T00008579001"/>
</dbReference>
<keyword evidence="10" id="KW-0175">Coiled coil</keyword>
<evidence type="ECO:0000256" key="11">
    <source>
        <dbReference type="SAM" id="MobiDB-lite"/>
    </source>
</evidence>
<dbReference type="SUPFAM" id="SSF56349">
    <property type="entry name" value="DNA breaking-rejoining enzymes"/>
    <property type="match status" value="1"/>
</dbReference>
<dbReference type="GO" id="GO:0006260">
    <property type="term" value="P:DNA replication"/>
    <property type="evidence" value="ECO:0007669"/>
    <property type="project" value="TreeGrafter"/>
</dbReference>
<dbReference type="GO" id="GO:0007059">
    <property type="term" value="P:chromosome segregation"/>
    <property type="evidence" value="ECO:0007669"/>
    <property type="project" value="TreeGrafter"/>
</dbReference>
<dbReference type="GeneID" id="17321279"/>
<keyword evidence="4 8" id="KW-0799">Topoisomerase</keyword>
<keyword evidence="7" id="KW-0539">Nucleus</keyword>
<feature type="compositionally biased region" description="Low complexity" evidence="11">
    <location>
        <begin position="37"/>
        <end position="49"/>
    </location>
</feature>
<dbReference type="PANTHER" id="PTHR10290:SF3">
    <property type="entry name" value="DNA TOPOISOMERASE 1"/>
    <property type="match status" value="1"/>
</dbReference>
<dbReference type="InterPro" id="IPR013499">
    <property type="entry name" value="TopoI_euk"/>
</dbReference>
<dbReference type="FunFam" id="3.90.15.10:FF:000003">
    <property type="entry name" value="DNA topoisomerase I"/>
    <property type="match status" value="1"/>
</dbReference>
<keyword evidence="6 8" id="KW-0413">Isomerase</keyword>
<dbReference type="GO" id="GO:0003917">
    <property type="term" value="F:DNA topoisomerase type I (single strand cut, ATP-independent) activity"/>
    <property type="evidence" value="ECO:0007669"/>
    <property type="project" value="UniProtKB-UniRule"/>
</dbReference>
<gene>
    <name evidence="13" type="ORF">CHC_T00008579001</name>
</gene>
<evidence type="ECO:0000256" key="8">
    <source>
        <dbReference type="PROSITE-ProRule" id="PRU01382"/>
    </source>
</evidence>
<dbReference type="PRINTS" id="PR00416">
    <property type="entry name" value="EUTPISMRASEI"/>
</dbReference>
<evidence type="ECO:0000256" key="1">
    <source>
        <dbReference type="ARBA" id="ARBA00000213"/>
    </source>
</evidence>
<dbReference type="EC" id="5.6.2.1" evidence="9"/>
<dbReference type="InterPro" id="IPR008336">
    <property type="entry name" value="TopoI_DNA-bd_euk"/>
</dbReference>
<proteinExistence type="inferred from homology"/>
<evidence type="ECO:0000256" key="6">
    <source>
        <dbReference type="ARBA" id="ARBA00023235"/>
    </source>
</evidence>
<dbReference type="GO" id="GO:0003677">
    <property type="term" value="F:DNA binding"/>
    <property type="evidence" value="ECO:0007669"/>
    <property type="project" value="UniProtKB-UniRule"/>
</dbReference>
<dbReference type="KEGG" id="ccp:CHC_T00008579001"/>
<dbReference type="InterPro" id="IPR011010">
    <property type="entry name" value="DNA_brk_join_enz"/>
</dbReference>
<evidence type="ECO:0000256" key="4">
    <source>
        <dbReference type="ARBA" id="ARBA00023029"/>
    </source>
</evidence>
<dbReference type="FunFam" id="1.10.10.41:FF:000001">
    <property type="entry name" value="DNA topoisomerase I"/>
    <property type="match status" value="1"/>
</dbReference>
<dbReference type="PROSITE" id="PS00176">
    <property type="entry name" value="TOPO_IB_1"/>
    <property type="match status" value="1"/>
</dbReference>
<evidence type="ECO:0000256" key="10">
    <source>
        <dbReference type="SAM" id="Coils"/>
    </source>
</evidence>
<dbReference type="PhylomeDB" id="R7Q8D5"/>
<feature type="compositionally biased region" description="Basic and acidic residues" evidence="11">
    <location>
        <begin position="94"/>
        <end position="114"/>
    </location>
</feature>
<accession>R7Q8D5</accession>
<dbReference type="InterPro" id="IPR001631">
    <property type="entry name" value="TopoI"/>
</dbReference>
<feature type="region of interest" description="Disordered" evidence="11">
    <location>
        <begin position="1"/>
        <end position="132"/>
    </location>
</feature>
<dbReference type="SMART" id="SM00435">
    <property type="entry name" value="TOPEUc"/>
    <property type="match status" value="1"/>
</dbReference>